<proteinExistence type="predicted"/>
<dbReference type="AlphaFoldDB" id="A0A8D8CNS0"/>
<dbReference type="EMBL" id="HBUE01125683">
    <property type="protein sequence ID" value="CAG6494650.1"/>
    <property type="molecule type" value="Transcribed_RNA"/>
</dbReference>
<reference evidence="2" key="1">
    <citation type="submission" date="2021-05" db="EMBL/GenBank/DDBJ databases">
        <authorList>
            <person name="Alioto T."/>
            <person name="Alioto T."/>
            <person name="Gomez Garrido J."/>
        </authorList>
    </citation>
    <scope>NUCLEOTIDE SEQUENCE</scope>
</reference>
<protein>
    <submittedName>
        <fullName evidence="2">(northern house mosquito) hypothetical protein</fullName>
    </submittedName>
</protein>
<evidence type="ECO:0000256" key="1">
    <source>
        <dbReference type="SAM" id="SignalP"/>
    </source>
</evidence>
<name>A0A8D8CNS0_CULPI</name>
<keyword evidence="1" id="KW-0732">Signal</keyword>
<sequence length="143" mass="16808">MSRTRRLISLFFFFVFFWKLSNYSSFCCIRDICITITLSLGANFAQQELKLSSLSELIGWSQTELVQVLRYLFSCARFTSKFSRCFGIALSRFLHRIQLPLRLVQYKNKRPRTMRLRTLPAPSITQSFCNNSPVPRIRYTNNA</sequence>
<organism evidence="2">
    <name type="scientific">Culex pipiens</name>
    <name type="common">House mosquito</name>
    <dbReference type="NCBI Taxonomy" id="7175"/>
    <lineage>
        <taxon>Eukaryota</taxon>
        <taxon>Metazoa</taxon>
        <taxon>Ecdysozoa</taxon>
        <taxon>Arthropoda</taxon>
        <taxon>Hexapoda</taxon>
        <taxon>Insecta</taxon>
        <taxon>Pterygota</taxon>
        <taxon>Neoptera</taxon>
        <taxon>Endopterygota</taxon>
        <taxon>Diptera</taxon>
        <taxon>Nematocera</taxon>
        <taxon>Culicoidea</taxon>
        <taxon>Culicidae</taxon>
        <taxon>Culicinae</taxon>
        <taxon>Culicini</taxon>
        <taxon>Culex</taxon>
        <taxon>Culex</taxon>
    </lineage>
</organism>
<feature type="signal peptide" evidence="1">
    <location>
        <begin position="1"/>
        <end position="23"/>
    </location>
</feature>
<feature type="chain" id="PRO_5034619301" evidence="1">
    <location>
        <begin position="24"/>
        <end position="143"/>
    </location>
</feature>
<evidence type="ECO:0000313" key="2">
    <source>
        <dbReference type="EMBL" id="CAG6494650.1"/>
    </source>
</evidence>
<accession>A0A8D8CNS0</accession>